<keyword evidence="4" id="KW-1185">Reference proteome</keyword>
<dbReference type="GO" id="GO:0006508">
    <property type="term" value="P:proteolysis"/>
    <property type="evidence" value="ECO:0007669"/>
    <property type="project" value="InterPro"/>
</dbReference>
<gene>
    <name evidence="3" type="primary">dacC</name>
    <name evidence="3" type="ORF">GCM10007390_12780</name>
</gene>
<keyword evidence="2" id="KW-0378">Hydrolase</keyword>
<dbReference type="SUPFAM" id="SSF56601">
    <property type="entry name" value="beta-lactamase/transpeptidase-like"/>
    <property type="match status" value="1"/>
</dbReference>
<dbReference type="PANTHER" id="PTHR30023:SF0">
    <property type="entry name" value="PENICILLIN-SENSITIVE CARBOXYPEPTIDASE A"/>
    <property type="match status" value="1"/>
</dbReference>
<dbReference type="EMBL" id="BMXF01000001">
    <property type="protein sequence ID" value="GHB60497.1"/>
    <property type="molecule type" value="Genomic_DNA"/>
</dbReference>
<dbReference type="AlphaFoldDB" id="A0A8J3G956"/>
<evidence type="ECO:0000313" key="3">
    <source>
        <dbReference type="EMBL" id="GHB60497.1"/>
    </source>
</evidence>
<accession>A0A8J3G956</accession>
<name>A0A8J3G956_9BACT</name>
<dbReference type="GO" id="GO:0004185">
    <property type="term" value="F:serine-type carboxypeptidase activity"/>
    <property type="evidence" value="ECO:0007669"/>
    <property type="project" value="InterPro"/>
</dbReference>
<dbReference type="NCBIfam" id="TIGR00666">
    <property type="entry name" value="PBP4"/>
    <property type="match status" value="1"/>
</dbReference>
<dbReference type="Pfam" id="PF02113">
    <property type="entry name" value="Peptidase_S13"/>
    <property type="match status" value="1"/>
</dbReference>
<dbReference type="InterPro" id="IPR012338">
    <property type="entry name" value="Beta-lactam/transpept-like"/>
</dbReference>
<protein>
    <submittedName>
        <fullName evidence="3">D-alanyl-D-alanine carboxypeptidase DacC</fullName>
    </submittedName>
</protein>
<evidence type="ECO:0000256" key="2">
    <source>
        <dbReference type="ARBA" id="ARBA00022801"/>
    </source>
</evidence>
<dbReference type="Gene3D" id="3.50.80.20">
    <property type="entry name" value="D-Ala-D-Ala carboxypeptidase C, peptidase S13"/>
    <property type="match status" value="1"/>
</dbReference>
<comment type="caution">
    <text evidence="3">The sequence shown here is derived from an EMBL/GenBank/DDBJ whole genome shotgun (WGS) entry which is preliminary data.</text>
</comment>
<organism evidence="3 4">
    <name type="scientific">Persicitalea jodogahamensis</name>
    <dbReference type="NCBI Taxonomy" id="402147"/>
    <lineage>
        <taxon>Bacteria</taxon>
        <taxon>Pseudomonadati</taxon>
        <taxon>Bacteroidota</taxon>
        <taxon>Cytophagia</taxon>
        <taxon>Cytophagales</taxon>
        <taxon>Spirosomataceae</taxon>
        <taxon>Persicitalea</taxon>
    </lineage>
</organism>
<proteinExistence type="inferred from homology"/>
<dbReference type="Gene3D" id="3.40.710.10">
    <property type="entry name" value="DD-peptidase/beta-lactamase superfamily"/>
    <property type="match status" value="1"/>
</dbReference>
<keyword evidence="3" id="KW-0121">Carboxypeptidase</keyword>
<sequence length="505" mass="54784">MYHSLQRFRRNVQVIAQKSYLIFSLVLGVGTLHAQSIDSLALDRLSDAVVELQNSELMRNGVFTFCLKSAKNDRTILGINQEQSVPSASTLKLVSTATVLSVLGGDYTYPTYLEYDGQIVQDTLRGNLYLRGTGDPSLGSDRFDGVPDGDQLLNRWTVAVRRAGIRYVQGQVVADPTIFDDKNLADTWVWGDLGNYYGAGVQGLNFRENLYRVSFKAGRDVGDPTEVIKLEPDLSYLKLENRVTTGEAGSGDQVYIYASPLGDQVLLTGTVPRGSSAFTVKGAVPRPAYVAAFGLSQALKAGGVGVAGEPGVLPKSPAIAAPRTVIDQYNSPTLRELAQQTNWWSINLYADAFLKTAGVRLNGKPDFDEAAEAEADYWRKKGADMRGFFVKDGSGLSPTGSLTAQNLTDVLNAATKDKNFTDFYNSIAVLGETGTVRNIGRRTKAAGNVRAKSGSIGGTRAYAGYVTTREGERLSFTMIAHKYLPDGSRTVSLRLRELLVLLGEL</sequence>
<dbReference type="PRINTS" id="PR00922">
    <property type="entry name" value="DADACBPTASE3"/>
</dbReference>
<dbReference type="RefSeq" id="WP_189563492.1">
    <property type="nucleotide sequence ID" value="NZ_BMXF01000001.1"/>
</dbReference>
<keyword evidence="3" id="KW-0645">Protease</keyword>
<dbReference type="PANTHER" id="PTHR30023">
    <property type="entry name" value="D-ALANYL-D-ALANINE CARBOXYPEPTIDASE"/>
    <property type="match status" value="1"/>
</dbReference>
<comment type="similarity">
    <text evidence="1">Belongs to the peptidase S13 family.</text>
</comment>
<dbReference type="Proteomes" id="UP000598271">
    <property type="component" value="Unassembled WGS sequence"/>
</dbReference>
<evidence type="ECO:0000313" key="4">
    <source>
        <dbReference type="Proteomes" id="UP000598271"/>
    </source>
</evidence>
<reference evidence="3 4" key="1">
    <citation type="journal article" date="2014" name="Int. J. Syst. Evol. Microbiol.">
        <title>Complete genome sequence of Corynebacterium casei LMG S-19264T (=DSM 44701T), isolated from a smear-ripened cheese.</title>
        <authorList>
            <consortium name="US DOE Joint Genome Institute (JGI-PGF)"/>
            <person name="Walter F."/>
            <person name="Albersmeier A."/>
            <person name="Kalinowski J."/>
            <person name="Ruckert C."/>
        </authorList>
    </citation>
    <scope>NUCLEOTIDE SEQUENCE [LARGE SCALE GENOMIC DNA]</scope>
    <source>
        <strain evidence="3 4">KCTC 12866</strain>
    </source>
</reference>
<dbReference type="GO" id="GO:0000270">
    <property type="term" value="P:peptidoglycan metabolic process"/>
    <property type="evidence" value="ECO:0007669"/>
    <property type="project" value="TreeGrafter"/>
</dbReference>
<evidence type="ECO:0000256" key="1">
    <source>
        <dbReference type="ARBA" id="ARBA00006096"/>
    </source>
</evidence>
<dbReference type="InterPro" id="IPR000667">
    <property type="entry name" value="Peptidase_S13"/>
</dbReference>